<sequence>MAWQPGLPGSQVSNDGDLMRMIQDLQRQGRENAAANIFTTMGITPKPGGIDVAGFVDSLRIDGTVGVSMDATGVFVVMDATGTTPVARFGPLDNSNPGQYGVEVLVGSTWVQIGAQTTTWATVSGKPTTFPPSAHTHVGADITSGTVPQSDGSQYGWTNNVAGTTQYAVWVGNDGGFHFGRNVSSIRYKENVRSHFTDPANVLALTPVLYDKIAGGPNEYGLIAEQVAEHCPELISWFEGNIDSVRYDLLSVQLLNVVKQQDAQIQALTAAVQTLIPGFTLPAASPAAANVAASMAPTPQPAPLAYTIQAQ</sequence>
<reference evidence="2 3" key="1">
    <citation type="submission" date="2024-09" db="EMBL/GenBank/DDBJ databases">
        <authorList>
            <person name="Sun Q."/>
            <person name="Mori K."/>
        </authorList>
    </citation>
    <scope>NUCLEOTIDE SEQUENCE [LARGE SCALE GENOMIC DNA]</scope>
    <source>
        <strain evidence="2 3">JCM 13519</strain>
    </source>
</reference>
<evidence type="ECO:0000313" key="3">
    <source>
        <dbReference type="Proteomes" id="UP001589536"/>
    </source>
</evidence>
<gene>
    <name evidence="2" type="ORF">ACFFPI_15970</name>
</gene>
<feature type="domain" description="Peptidase S74" evidence="1">
    <location>
        <begin position="184"/>
        <end position="272"/>
    </location>
</feature>
<evidence type="ECO:0000313" key="2">
    <source>
        <dbReference type="EMBL" id="MFB9715600.1"/>
    </source>
</evidence>
<dbReference type="InterPro" id="IPR030392">
    <property type="entry name" value="S74_ICA"/>
</dbReference>
<protein>
    <submittedName>
        <fullName evidence="2">Tail fiber domain-containing protein</fullName>
    </submittedName>
</protein>
<organism evidence="2 3">
    <name type="scientific">Arthrobacter methylotrophus</name>
    <dbReference type="NCBI Taxonomy" id="121291"/>
    <lineage>
        <taxon>Bacteria</taxon>
        <taxon>Bacillati</taxon>
        <taxon>Actinomycetota</taxon>
        <taxon>Actinomycetes</taxon>
        <taxon>Micrococcales</taxon>
        <taxon>Micrococcaceae</taxon>
        <taxon>Arthrobacter</taxon>
    </lineage>
</organism>
<dbReference type="PROSITE" id="PS51688">
    <property type="entry name" value="ICA"/>
    <property type="match status" value="1"/>
</dbReference>
<name>A0ABV5UTV0_9MICC</name>
<dbReference type="RefSeq" id="WP_345050633.1">
    <property type="nucleotide sequence ID" value="NZ_BAABED010000001.1"/>
</dbReference>
<dbReference type="Proteomes" id="UP001589536">
    <property type="component" value="Unassembled WGS sequence"/>
</dbReference>
<keyword evidence="3" id="KW-1185">Reference proteome</keyword>
<dbReference type="EMBL" id="JBHMBH010000036">
    <property type="protein sequence ID" value="MFB9715600.1"/>
    <property type="molecule type" value="Genomic_DNA"/>
</dbReference>
<proteinExistence type="predicted"/>
<comment type="caution">
    <text evidence="2">The sequence shown here is derived from an EMBL/GenBank/DDBJ whole genome shotgun (WGS) entry which is preliminary data.</text>
</comment>
<accession>A0ABV5UTV0</accession>
<evidence type="ECO:0000259" key="1">
    <source>
        <dbReference type="PROSITE" id="PS51688"/>
    </source>
</evidence>